<dbReference type="OrthoDB" id="8680240at2"/>
<dbReference type="PANTHER" id="PTHR43537:SF5">
    <property type="entry name" value="UXU OPERON TRANSCRIPTIONAL REGULATOR"/>
    <property type="match status" value="1"/>
</dbReference>
<dbReference type="Pfam" id="PF00392">
    <property type="entry name" value="GntR"/>
    <property type="match status" value="1"/>
</dbReference>
<name>A0A5S4GTU0_9ACTN</name>
<dbReference type="SMART" id="SM00895">
    <property type="entry name" value="FCD"/>
    <property type="match status" value="1"/>
</dbReference>
<evidence type="ECO:0000256" key="1">
    <source>
        <dbReference type="ARBA" id="ARBA00023015"/>
    </source>
</evidence>
<evidence type="ECO:0000256" key="2">
    <source>
        <dbReference type="ARBA" id="ARBA00023125"/>
    </source>
</evidence>
<dbReference type="PRINTS" id="PR00035">
    <property type="entry name" value="HTHGNTR"/>
</dbReference>
<dbReference type="InterPro" id="IPR000524">
    <property type="entry name" value="Tscrpt_reg_HTH_GntR"/>
</dbReference>
<organism evidence="5 6">
    <name type="scientific">Nonomuraea zeae</name>
    <dbReference type="NCBI Taxonomy" id="1642303"/>
    <lineage>
        <taxon>Bacteria</taxon>
        <taxon>Bacillati</taxon>
        <taxon>Actinomycetota</taxon>
        <taxon>Actinomycetes</taxon>
        <taxon>Streptosporangiales</taxon>
        <taxon>Streptosporangiaceae</taxon>
        <taxon>Nonomuraea</taxon>
    </lineage>
</organism>
<evidence type="ECO:0000256" key="3">
    <source>
        <dbReference type="ARBA" id="ARBA00023163"/>
    </source>
</evidence>
<dbReference type="SMART" id="SM00345">
    <property type="entry name" value="HTH_GNTR"/>
    <property type="match status" value="1"/>
</dbReference>
<keyword evidence="1" id="KW-0805">Transcription regulation</keyword>
<dbReference type="SUPFAM" id="SSF46785">
    <property type="entry name" value="Winged helix' DNA-binding domain"/>
    <property type="match status" value="1"/>
</dbReference>
<dbReference type="GO" id="GO:0003677">
    <property type="term" value="F:DNA binding"/>
    <property type="evidence" value="ECO:0007669"/>
    <property type="project" value="UniProtKB-KW"/>
</dbReference>
<protein>
    <submittedName>
        <fullName evidence="5">GntR family transcriptional regulator</fullName>
    </submittedName>
</protein>
<dbReference type="Gene3D" id="1.20.120.530">
    <property type="entry name" value="GntR ligand-binding domain-like"/>
    <property type="match status" value="1"/>
</dbReference>
<proteinExistence type="predicted"/>
<dbReference type="EMBL" id="VCKX01000025">
    <property type="protein sequence ID" value="TMR36365.1"/>
    <property type="molecule type" value="Genomic_DNA"/>
</dbReference>
<evidence type="ECO:0000259" key="4">
    <source>
        <dbReference type="PROSITE" id="PS50949"/>
    </source>
</evidence>
<dbReference type="PROSITE" id="PS50949">
    <property type="entry name" value="HTH_GNTR"/>
    <property type="match status" value="1"/>
</dbReference>
<dbReference type="AlphaFoldDB" id="A0A5S4GTU0"/>
<feature type="domain" description="HTH gntR-type" evidence="4">
    <location>
        <begin position="17"/>
        <end position="82"/>
    </location>
</feature>
<dbReference type="GO" id="GO:0003700">
    <property type="term" value="F:DNA-binding transcription factor activity"/>
    <property type="evidence" value="ECO:0007669"/>
    <property type="project" value="InterPro"/>
</dbReference>
<gene>
    <name evidence="5" type="ORF">ETD85_11245</name>
</gene>
<accession>A0A5S4GTU0</accession>
<reference evidence="5 6" key="1">
    <citation type="submission" date="2019-05" db="EMBL/GenBank/DDBJ databases">
        <title>Draft genome sequence of Nonomuraea zeae DSM 100528.</title>
        <authorList>
            <person name="Saricaoglu S."/>
            <person name="Isik K."/>
        </authorList>
    </citation>
    <scope>NUCLEOTIDE SEQUENCE [LARGE SCALE GENOMIC DNA]</scope>
    <source>
        <strain evidence="5 6">DSM 100528</strain>
    </source>
</reference>
<evidence type="ECO:0000313" key="6">
    <source>
        <dbReference type="Proteomes" id="UP000306628"/>
    </source>
</evidence>
<dbReference type="PANTHER" id="PTHR43537">
    <property type="entry name" value="TRANSCRIPTIONAL REGULATOR, GNTR FAMILY"/>
    <property type="match status" value="1"/>
</dbReference>
<dbReference type="Pfam" id="PF07729">
    <property type="entry name" value="FCD"/>
    <property type="match status" value="1"/>
</dbReference>
<dbReference type="CDD" id="cd07377">
    <property type="entry name" value="WHTH_GntR"/>
    <property type="match status" value="1"/>
</dbReference>
<dbReference type="InterPro" id="IPR011711">
    <property type="entry name" value="GntR_C"/>
</dbReference>
<dbReference type="InterPro" id="IPR036388">
    <property type="entry name" value="WH-like_DNA-bd_sf"/>
</dbReference>
<evidence type="ECO:0000313" key="5">
    <source>
        <dbReference type="EMBL" id="TMR36365.1"/>
    </source>
</evidence>
<dbReference type="InterPro" id="IPR036390">
    <property type="entry name" value="WH_DNA-bd_sf"/>
</dbReference>
<keyword evidence="6" id="KW-1185">Reference proteome</keyword>
<comment type="caution">
    <text evidence="5">The sequence shown here is derived from an EMBL/GenBank/DDBJ whole genome shotgun (WGS) entry which is preliminary data.</text>
</comment>
<keyword evidence="3" id="KW-0804">Transcription</keyword>
<dbReference type="SUPFAM" id="SSF48008">
    <property type="entry name" value="GntR ligand-binding domain-like"/>
    <property type="match status" value="1"/>
</dbReference>
<dbReference type="Gene3D" id="1.10.10.10">
    <property type="entry name" value="Winged helix-like DNA-binding domain superfamily/Winged helix DNA-binding domain"/>
    <property type="match status" value="1"/>
</dbReference>
<dbReference type="InterPro" id="IPR008920">
    <property type="entry name" value="TF_FadR/GntR_C"/>
</dbReference>
<sequence>MRTMAGMPERKSRRTAEFMADVVHERLRDAILAAEFRPNHRLVEEELADWLQVSRTPVREALLRLRQEGLVIQRKGWIVRDHAPEEILEIIEARAGIEAHAAFLAAERLDGERLARLEELIEQMEVPGISRSKLNELNNEFHEIITDGSGNSLVAQFYRRTKVNYWNFNQPVVFTPADDEVVNTQHRELVAAIAAKDAETAARVAREHVNNTTRIIVSALGLG</sequence>
<dbReference type="Proteomes" id="UP000306628">
    <property type="component" value="Unassembled WGS sequence"/>
</dbReference>
<keyword evidence="2" id="KW-0238">DNA-binding</keyword>